<feature type="transmembrane region" description="Helical" evidence="2">
    <location>
        <begin position="681"/>
        <end position="703"/>
    </location>
</feature>
<accession>A0A6A5WYW4</accession>
<proteinExistence type="predicted"/>
<sequence>MDIAFISPADQPNDGQTSTSNAKYTTLLPEEDLEHTHFRRFSAEVQEREKCCTALNERQSSEDTQSKNLHTNGTLHRHFQMQNRISTYVYRVMVLSTAAILAAVAFLTLLWFGNDSNATWRKLVLSNWITRSTTLAALVLRMSVDLQAVVATSMLAALAMEGRGIRLIDVLEMSSMRISNTGPYKALWIHLTQKGSLLVIGLLGILTMSTLGLQLSSTFLLSDVILTPTMSSPVVKPVFYGYKGSNMSFSLPGYGTINSTVDYWAHSPNQHPLFGEYSVPAIPEEGLDDTGKVIRSIIPIAEQREREALVQYTGPAFTFDARVVCMQPDFVSLDICSGTDPEVRDKRLCGTVRTKQTMKDAINSPLTARFKCPFPEELVCALDACSEARWTLCQLGPTLGGLISSLDPRNNDSLTHTFEDWSWEGGDEGYWIAQNGNNNTWPVWTGNAYLFFNATGSNLRRGLNETSRFERNGPIDYLGPWAIVKTVGSHPIDRSPIDKSFHATLCFDTIPNMGVETFNVSLSSPLPQRNEEPTVPWDVIANAFSTVDLRQQLGSNASVQSTYRPRQRSELIYGDLGIDLPVQLDSPWVIESVARGMVMNNALHFCMSCHLSEGGFVSPLHTSIVQDILLDTGSPALALQAFLTAMLRSAYYAGVPMFDININATTTSLVDRLAPVSQQGYWIVIGCLLAHVIVYFTSGIIFFKQTKFSLLDNTWSAFAQIANSKDAEVQSILKDTTLKSDTEIARELKRAGGMRKRYKIVAAADDGGAELALVGEKGASNV</sequence>
<gene>
    <name evidence="3" type="ORF">P154DRAFT_559322</name>
</gene>
<feature type="transmembrane region" description="Helical" evidence="2">
    <location>
        <begin position="88"/>
        <end position="113"/>
    </location>
</feature>
<dbReference type="EMBL" id="ML977560">
    <property type="protein sequence ID" value="KAF2006194.1"/>
    <property type="molecule type" value="Genomic_DNA"/>
</dbReference>
<name>A0A6A5WYW4_9PLEO</name>
<evidence type="ECO:0000313" key="4">
    <source>
        <dbReference type="Proteomes" id="UP000799779"/>
    </source>
</evidence>
<evidence type="ECO:0000256" key="2">
    <source>
        <dbReference type="SAM" id="Phobius"/>
    </source>
</evidence>
<protein>
    <submittedName>
        <fullName evidence="3">Uncharacterized protein</fullName>
    </submittedName>
</protein>
<feature type="region of interest" description="Disordered" evidence="1">
    <location>
        <begin position="1"/>
        <end position="20"/>
    </location>
</feature>
<dbReference type="OrthoDB" id="5428040at2759"/>
<keyword evidence="2" id="KW-0812">Transmembrane</keyword>
<dbReference type="Proteomes" id="UP000799779">
    <property type="component" value="Unassembled WGS sequence"/>
</dbReference>
<feature type="transmembrane region" description="Helical" evidence="2">
    <location>
        <begin position="197"/>
        <end position="221"/>
    </location>
</feature>
<reference evidence="3" key="1">
    <citation type="journal article" date="2020" name="Stud. Mycol.">
        <title>101 Dothideomycetes genomes: a test case for predicting lifestyles and emergence of pathogens.</title>
        <authorList>
            <person name="Haridas S."/>
            <person name="Albert R."/>
            <person name="Binder M."/>
            <person name="Bloem J."/>
            <person name="Labutti K."/>
            <person name="Salamov A."/>
            <person name="Andreopoulos B."/>
            <person name="Baker S."/>
            <person name="Barry K."/>
            <person name="Bills G."/>
            <person name="Bluhm B."/>
            <person name="Cannon C."/>
            <person name="Castanera R."/>
            <person name="Culley D."/>
            <person name="Daum C."/>
            <person name="Ezra D."/>
            <person name="Gonzalez J."/>
            <person name="Henrissat B."/>
            <person name="Kuo A."/>
            <person name="Liang C."/>
            <person name="Lipzen A."/>
            <person name="Lutzoni F."/>
            <person name="Magnuson J."/>
            <person name="Mondo S."/>
            <person name="Nolan M."/>
            <person name="Ohm R."/>
            <person name="Pangilinan J."/>
            <person name="Park H.-J."/>
            <person name="Ramirez L."/>
            <person name="Alfaro M."/>
            <person name="Sun H."/>
            <person name="Tritt A."/>
            <person name="Yoshinaga Y."/>
            <person name="Zwiers L.-H."/>
            <person name="Turgeon B."/>
            <person name="Goodwin S."/>
            <person name="Spatafora J."/>
            <person name="Crous P."/>
            <person name="Grigoriev I."/>
        </authorList>
    </citation>
    <scope>NUCLEOTIDE SEQUENCE</scope>
    <source>
        <strain evidence="3">CBS 123094</strain>
    </source>
</reference>
<dbReference type="AlphaFoldDB" id="A0A6A5WYW4"/>
<keyword evidence="4" id="KW-1185">Reference proteome</keyword>
<keyword evidence="2" id="KW-0472">Membrane</keyword>
<feature type="transmembrane region" description="Helical" evidence="2">
    <location>
        <begin position="133"/>
        <end position="158"/>
    </location>
</feature>
<organism evidence="3 4">
    <name type="scientific">Amniculicola lignicola CBS 123094</name>
    <dbReference type="NCBI Taxonomy" id="1392246"/>
    <lineage>
        <taxon>Eukaryota</taxon>
        <taxon>Fungi</taxon>
        <taxon>Dikarya</taxon>
        <taxon>Ascomycota</taxon>
        <taxon>Pezizomycotina</taxon>
        <taxon>Dothideomycetes</taxon>
        <taxon>Pleosporomycetidae</taxon>
        <taxon>Pleosporales</taxon>
        <taxon>Amniculicolaceae</taxon>
        <taxon>Amniculicola</taxon>
    </lineage>
</organism>
<keyword evidence="2" id="KW-1133">Transmembrane helix</keyword>
<evidence type="ECO:0000256" key="1">
    <source>
        <dbReference type="SAM" id="MobiDB-lite"/>
    </source>
</evidence>
<evidence type="ECO:0000313" key="3">
    <source>
        <dbReference type="EMBL" id="KAF2006194.1"/>
    </source>
</evidence>